<evidence type="ECO:0000313" key="2">
    <source>
        <dbReference type="EMBL" id="NWJ48681.1"/>
    </source>
</evidence>
<sequence length="70" mass="7488">MHAPPNYSKKVLAPGDEMATHSGTKYGLQLDVSESSTATGGQIAEDHAVVEENLDDLRKMLKAAALDHLL</sequence>
<dbReference type="AlphaFoldDB" id="A0A8T7M9F8"/>
<dbReference type="Proteomes" id="UP000521676">
    <property type="component" value="Unassembled WGS sequence"/>
</dbReference>
<evidence type="ECO:0000256" key="1">
    <source>
        <dbReference type="SAM" id="MobiDB-lite"/>
    </source>
</evidence>
<gene>
    <name evidence="2" type="ORF">HXX08_22705</name>
    <name evidence="3" type="ORF">OZ401_004226</name>
</gene>
<evidence type="ECO:0000313" key="5">
    <source>
        <dbReference type="Proteomes" id="UP001431572"/>
    </source>
</evidence>
<name>A0A8T7M9F8_9CHLR</name>
<proteinExistence type="predicted"/>
<protein>
    <submittedName>
        <fullName evidence="2">Uncharacterized protein</fullName>
    </submittedName>
</protein>
<reference evidence="3" key="2">
    <citation type="journal article" date="2024" name="Nature">
        <title>Anoxygenic phototroph of the Chloroflexota uses a type I reaction centre.</title>
        <authorList>
            <person name="Tsuji J.M."/>
            <person name="Shaw N.A."/>
            <person name="Nagashima S."/>
            <person name="Venkiteswaran J.J."/>
            <person name="Schiff S.L."/>
            <person name="Watanabe T."/>
            <person name="Fukui M."/>
            <person name="Hanada S."/>
            <person name="Tank M."/>
            <person name="Neufeld J.D."/>
        </authorList>
    </citation>
    <scope>NUCLEOTIDE SEQUENCE</scope>
    <source>
        <strain evidence="3">L227-S17</strain>
    </source>
</reference>
<feature type="region of interest" description="Disordered" evidence="1">
    <location>
        <begin position="1"/>
        <end position="22"/>
    </location>
</feature>
<dbReference type="RefSeq" id="WP_341470517.1">
    <property type="nucleotide sequence ID" value="NZ_CP128400.1"/>
</dbReference>
<reference evidence="2 4" key="1">
    <citation type="submission" date="2020-06" db="EMBL/GenBank/DDBJ databases">
        <title>Anoxygenic phototrophic Chloroflexota member uses a Type I reaction center.</title>
        <authorList>
            <person name="Tsuji J.M."/>
            <person name="Shaw N.A."/>
            <person name="Nagashima S."/>
            <person name="Venkiteswaran J."/>
            <person name="Schiff S.L."/>
            <person name="Hanada S."/>
            <person name="Tank M."/>
            <person name="Neufeld J.D."/>
        </authorList>
    </citation>
    <scope>NUCLEOTIDE SEQUENCE [LARGE SCALE GENOMIC DNA]</scope>
    <source>
        <strain evidence="2">L227-S17</strain>
    </source>
</reference>
<evidence type="ECO:0000313" key="3">
    <source>
        <dbReference type="EMBL" id="WJW68612.1"/>
    </source>
</evidence>
<dbReference type="EMBL" id="JACATZ010000003">
    <property type="protein sequence ID" value="NWJ48681.1"/>
    <property type="molecule type" value="Genomic_DNA"/>
</dbReference>
<dbReference type="Proteomes" id="UP001431572">
    <property type="component" value="Chromosome 2"/>
</dbReference>
<keyword evidence="5" id="KW-1185">Reference proteome</keyword>
<dbReference type="EMBL" id="CP128400">
    <property type="protein sequence ID" value="WJW68612.1"/>
    <property type="molecule type" value="Genomic_DNA"/>
</dbReference>
<organism evidence="2 4">
    <name type="scientific">Candidatus Chlorohelix allophototropha</name>
    <dbReference type="NCBI Taxonomy" id="3003348"/>
    <lineage>
        <taxon>Bacteria</taxon>
        <taxon>Bacillati</taxon>
        <taxon>Chloroflexota</taxon>
        <taxon>Chloroflexia</taxon>
        <taxon>Candidatus Chloroheliales</taxon>
        <taxon>Candidatus Chloroheliaceae</taxon>
        <taxon>Candidatus Chlorohelix</taxon>
    </lineage>
</organism>
<evidence type="ECO:0000313" key="4">
    <source>
        <dbReference type="Proteomes" id="UP000521676"/>
    </source>
</evidence>
<accession>A0A8T7M9F8</accession>